<name>A0A1I7NWX6_9HYPH</name>
<dbReference type="EMBL" id="FPCH01000005">
    <property type="protein sequence ID" value="SFV39167.1"/>
    <property type="molecule type" value="Genomic_DNA"/>
</dbReference>
<sequence>MSRNALGPMGLDKLEAALDTYGADRTRWPAPLRLALSGLIAGNADAQKMLKDAEAFDRLLDKAPQYDQSRLDTLSQRIASAAERQPRIVAGGAAIVTEPANRRTAWPGSRRHGFAATALAASLVLGVFAGQLNILNASAEVLLGGGSGNASSTRMAQTDEADVLLDEDLL</sequence>
<evidence type="ECO:0000313" key="1">
    <source>
        <dbReference type="EMBL" id="SFV39167.1"/>
    </source>
</evidence>
<evidence type="ECO:0000313" key="2">
    <source>
        <dbReference type="Proteomes" id="UP000199423"/>
    </source>
</evidence>
<gene>
    <name evidence="1" type="ORF">SAMN04488557_4194</name>
</gene>
<dbReference type="RefSeq" id="WP_092869687.1">
    <property type="nucleotide sequence ID" value="NZ_FPCH01000005.1"/>
</dbReference>
<reference evidence="2" key="1">
    <citation type="submission" date="2016-10" db="EMBL/GenBank/DDBJ databases">
        <authorList>
            <person name="Varghese N."/>
            <person name="Submissions S."/>
        </authorList>
    </citation>
    <scope>NUCLEOTIDE SEQUENCE [LARGE SCALE GENOMIC DNA]</scope>
    <source>
        <strain evidence="2">DSM 1565</strain>
    </source>
</reference>
<organism evidence="1 2">
    <name type="scientific">Hyphomicrobium facile</name>
    <dbReference type="NCBI Taxonomy" id="51670"/>
    <lineage>
        <taxon>Bacteria</taxon>
        <taxon>Pseudomonadati</taxon>
        <taxon>Pseudomonadota</taxon>
        <taxon>Alphaproteobacteria</taxon>
        <taxon>Hyphomicrobiales</taxon>
        <taxon>Hyphomicrobiaceae</taxon>
        <taxon>Hyphomicrobium</taxon>
    </lineage>
</organism>
<dbReference type="OrthoDB" id="7933777at2"/>
<proteinExistence type="predicted"/>
<dbReference type="Proteomes" id="UP000199423">
    <property type="component" value="Unassembled WGS sequence"/>
</dbReference>
<keyword evidence="2" id="KW-1185">Reference proteome</keyword>
<dbReference type="STRING" id="51670.SAMN04488557_4194"/>
<dbReference type="AlphaFoldDB" id="A0A1I7NWX6"/>
<protein>
    <submittedName>
        <fullName evidence="1">Uncharacterized protein</fullName>
    </submittedName>
</protein>
<accession>A0A1I7NWX6</accession>